<dbReference type="Proteomes" id="UP000887575">
    <property type="component" value="Unassembled WGS sequence"/>
</dbReference>
<dbReference type="PANTHER" id="PTHR12737">
    <property type="entry name" value="DIMETHYLARGININE DIMETHYLAMINOHYDROLASE"/>
    <property type="match status" value="1"/>
</dbReference>
<dbReference type="GO" id="GO:0006525">
    <property type="term" value="P:arginine metabolic process"/>
    <property type="evidence" value="ECO:0007669"/>
    <property type="project" value="TreeGrafter"/>
</dbReference>
<dbReference type="GO" id="GO:0045429">
    <property type="term" value="P:positive regulation of nitric oxide biosynthetic process"/>
    <property type="evidence" value="ECO:0007669"/>
    <property type="project" value="TreeGrafter"/>
</dbReference>
<keyword evidence="3" id="KW-1185">Reference proteome</keyword>
<dbReference type="GO" id="GO:0016403">
    <property type="term" value="F:dimethylargininase activity"/>
    <property type="evidence" value="ECO:0007669"/>
    <property type="project" value="TreeGrafter"/>
</dbReference>
<evidence type="ECO:0008006" key="5">
    <source>
        <dbReference type="Google" id="ProtNLM"/>
    </source>
</evidence>
<dbReference type="SUPFAM" id="SSF55909">
    <property type="entry name" value="Pentein"/>
    <property type="match status" value="1"/>
</dbReference>
<dbReference type="AlphaFoldDB" id="A0AAF3FLZ2"/>
<proteinExistence type="inferred from homology"/>
<organism evidence="3 4">
    <name type="scientific">Mesorhabditis belari</name>
    <dbReference type="NCBI Taxonomy" id="2138241"/>
    <lineage>
        <taxon>Eukaryota</taxon>
        <taxon>Metazoa</taxon>
        <taxon>Ecdysozoa</taxon>
        <taxon>Nematoda</taxon>
        <taxon>Chromadorea</taxon>
        <taxon>Rhabditida</taxon>
        <taxon>Rhabditina</taxon>
        <taxon>Rhabditomorpha</taxon>
        <taxon>Rhabditoidea</taxon>
        <taxon>Rhabditidae</taxon>
        <taxon>Mesorhabditinae</taxon>
        <taxon>Mesorhabditis</taxon>
    </lineage>
</organism>
<protein>
    <recommendedName>
        <fullName evidence="5">Dimethylargininase</fullName>
    </recommendedName>
</protein>
<dbReference type="InterPro" id="IPR033199">
    <property type="entry name" value="DDAH-like"/>
</dbReference>
<comment type="similarity">
    <text evidence="1">Belongs to the DDAH family.</text>
</comment>
<dbReference type="Gene3D" id="3.75.10.10">
    <property type="entry name" value="L-arginine/glycine Amidinotransferase, Chain A"/>
    <property type="match status" value="1"/>
</dbReference>
<dbReference type="WBParaSite" id="MBELARI_LOCUS7672">
    <property type="protein sequence ID" value="MBELARI_LOCUS7672"/>
    <property type="gene ID" value="MBELARI_LOCUS7672"/>
</dbReference>
<dbReference type="GO" id="GO:0000052">
    <property type="term" value="P:citrulline metabolic process"/>
    <property type="evidence" value="ECO:0007669"/>
    <property type="project" value="TreeGrafter"/>
</dbReference>
<dbReference type="PANTHER" id="PTHR12737:SF9">
    <property type="entry name" value="DIMETHYLARGININASE"/>
    <property type="match status" value="1"/>
</dbReference>
<dbReference type="GO" id="GO:0016597">
    <property type="term" value="F:amino acid binding"/>
    <property type="evidence" value="ECO:0007669"/>
    <property type="project" value="TreeGrafter"/>
</dbReference>
<name>A0AAF3FLZ2_9BILA</name>
<evidence type="ECO:0000256" key="2">
    <source>
        <dbReference type="ARBA" id="ARBA00022801"/>
    </source>
</evidence>
<accession>A0AAF3FLZ2</accession>
<keyword evidence="2" id="KW-0378">Hydrolase</keyword>
<evidence type="ECO:0000313" key="3">
    <source>
        <dbReference type="Proteomes" id="UP000887575"/>
    </source>
</evidence>
<evidence type="ECO:0000313" key="4">
    <source>
        <dbReference type="WBParaSite" id="MBELARI_LOCUS7672"/>
    </source>
</evidence>
<reference evidence="4" key="1">
    <citation type="submission" date="2024-02" db="UniProtKB">
        <authorList>
            <consortium name="WormBaseParasite"/>
        </authorList>
    </citation>
    <scope>IDENTIFICATION</scope>
</reference>
<sequence length="268" mass="30051">MYTHAIFAKFPEKVKPEEKKIKLDQELLRAQCDGFQETLRQAGIAIMELPEESNQCCSLFVNDLAVVIGQTALICRTTKLKEVPDSLRRMLKQLVWRVLECPQKTDKGTKVYLEASDVLYTGKEIFVATRKNGTNVEGAMILARAFPSLPVVIVPLGNSPPLRFFLSMALPEKVIAVGNSKEAQNVLKLVEREATFRYKTITTAEDTASACLNVNGRVVVRQDRPEAKYSSLKDEGLELWALDVSELSKLGHPFTRFCLLVTFEPKSD</sequence>
<evidence type="ECO:0000256" key="1">
    <source>
        <dbReference type="ARBA" id="ARBA00008532"/>
    </source>
</evidence>